<dbReference type="EMBL" id="CP000806">
    <property type="protein sequence ID" value="ACB51839.1"/>
    <property type="molecule type" value="Genomic_DNA"/>
</dbReference>
<sequence length="99" mass="11446">MTANLMVNPSSLMTNGVEMKEFGNICLFKFTEQLQSRFEELLSKKKTDDLSEEEEAEYRGISDLQGGIPHPQIRVRLRIRRGEETKRKSGAVFENKRII</sequence>
<evidence type="ECO:0000313" key="2">
    <source>
        <dbReference type="Proteomes" id="UP000001203"/>
    </source>
</evidence>
<dbReference type="KEGG" id="cyt:cce_2491"/>
<reference evidence="1 2" key="1">
    <citation type="journal article" date="2008" name="Proc. Natl. Acad. Sci. U.S.A.">
        <title>The genome of Cyanothece 51142, a unicellular diazotrophic cyanobacterium important in the marine nitrogen cycle.</title>
        <authorList>
            <person name="Welsh E.A."/>
            <person name="Liberton M."/>
            <person name="Stoeckel J."/>
            <person name="Loh T."/>
            <person name="Elvitigala T."/>
            <person name="Wang C."/>
            <person name="Wollam A."/>
            <person name="Fulton R.S."/>
            <person name="Clifton S.W."/>
            <person name="Jacobs J.M."/>
            <person name="Aurora R."/>
            <person name="Ghosh B.K."/>
            <person name="Sherman L.A."/>
            <person name="Smith R.D."/>
            <person name="Wilson R.K."/>
            <person name="Pakrasi H.B."/>
        </authorList>
    </citation>
    <scope>NUCLEOTIDE SEQUENCE [LARGE SCALE GENOMIC DNA]</scope>
    <source>
        <strain evidence="2">ATCC 51142 / BH68</strain>
    </source>
</reference>
<evidence type="ECO:0000313" key="1">
    <source>
        <dbReference type="EMBL" id="ACB51839.1"/>
    </source>
</evidence>
<name>B1WRJ0_CROS5</name>
<protein>
    <submittedName>
        <fullName evidence="1">Uncharacterized protein</fullName>
    </submittedName>
</protein>
<keyword evidence="2" id="KW-1185">Reference proteome</keyword>
<dbReference type="AlphaFoldDB" id="B1WRJ0"/>
<dbReference type="OrthoDB" id="426566at2"/>
<gene>
    <name evidence="1" type="ordered locus">cce_2491</name>
</gene>
<dbReference type="RefSeq" id="WP_009544818.1">
    <property type="nucleotide sequence ID" value="NC_010546.1"/>
</dbReference>
<dbReference type="Proteomes" id="UP000001203">
    <property type="component" value="Chromosome circular"/>
</dbReference>
<dbReference type="HOGENOM" id="CLU_2315584_0_0_3"/>
<organism evidence="1 2">
    <name type="scientific">Crocosphaera subtropica (strain ATCC 51142 / BH68)</name>
    <name type="common">Cyanothece sp. (strain ATCC 51142)</name>
    <dbReference type="NCBI Taxonomy" id="43989"/>
    <lineage>
        <taxon>Bacteria</taxon>
        <taxon>Bacillati</taxon>
        <taxon>Cyanobacteriota</taxon>
        <taxon>Cyanophyceae</taxon>
        <taxon>Oscillatoriophycideae</taxon>
        <taxon>Chroococcales</taxon>
        <taxon>Aphanothecaceae</taxon>
        <taxon>Crocosphaera</taxon>
        <taxon>Crocosphaera subtropica</taxon>
    </lineage>
</organism>
<accession>B1WRJ0</accession>
<proteinExistence type="predicted"/>